<dbReference type="EMBL" id="PKPP01006333">
    <property type="protein sequence ID" value="PWA56855.1"/>
    <property type="molecule type" value="Genomic_DNA"/>
</dbReference>
<gene>
    <name evidence="1" type="ORF">CTI12_AA416530</name>
</gene>
<proteinExistence type="predicted"/>
<dbReference type="Gene3D" id="3.40.1740.10">
    <property type="entry name" value="VC0467-like"/>
    <property type="match status" value="1"/>
</dbReference>
<dbReference type="Pfam" id="PF02622">
    <property type="entry name" value="DUF179"/>
    <property type="match status" value="1"/>
</dbReference>
<comment type="caution">
    <text evidence="1">The sequence shown here is derived from an EMBL/GenBank/DDBJ whole genome shotgun (WGS) entry which is preliminary data.</text>
</comment>
<evidence type="ECO:0000313" key="2">
    <source>
        <dbReference type="Proteomes" id="UP000245207"/>
    </source>
</evidence>
<dbReference type="InterPro" id="IPR003774">
    <property type="entry name" value="AlgH-like"/>
</dbReference>
<dbReference type="SUPFAM" id="SSF143456">
    <property type="entry name" value="VC0467-like"/>
    <property type="match status" value="1"/>
</dbReference>
<sequence>MKELAVVTRKKEEFRTLKLMVVHKNLDKMLADGLGATGDINVICYRHSLPYKYQGALRVQNILSSVRYLMSLLPEEIPLKSLSTAEDLTTFLESTDKALLILEFCGWTPKLTAKFMNNGSKNAFGVPRGKGLFGESDEISSAVGKKNKIMENERITCDVDNQFSGFPGLGEFAPLNESDFMEAEKLRSNDGASCSFEEFQLFESSIYNFTTSVRDFFLPPERVKFGHVSERSLFSSLGIGDTGSWSMMLYTTGCPSCAKVFRSGSDLKRIIEIDTSPVMEKKQRKLSSLAKDVGFQLLSDDIDITVSGKDVKSDDKVAEPSKKGLMGSSADFQKDQVSHVGDDEKISANTSAQFFFVDGQFRLLETLTGALKIPSLVIIDPISHQHYVYPEEADFSNSSLSGFLHMFLNGSLVPYVRSKSVVPDSKESPRPPFVNQDFHEADSIPRISGPTFRELVVGNHSGSFSADNAWKKDVLVLFTSSWCGFCLRTELVVREIYRAFKGYDNIVRSQYRNEEYLSKNDGIDNTILKLPMIYMMDCTENDCSLLLKSSTKRDLYPSLLLYPAERKESISYDGEISVSNIIKFIADQGGDSHWLYKERGNLWSEAEHGADDKSYKNASEPVMHSDVSLSKENNEILLEARTQTHTLGIKDKNELHIPYDSSESRREILPGSILVATEKIFGVNTFAGSKILVVKVNHSTEFQGLIFNKLISWDYITGLEEGLASLKDAPLSYGGPVMTHGLPLVSLTRQSFKNEHPEILPDIYFLDQLATIDLIQNLKLRNRSMTDYWFFVGYSAWGWNQLFDEIADGSWNIVNGTVQQLDWPMT</sequence>
<dbReference type="AlphaFoldDB" id="A0A2U1M6G9"/>
<dbReference type="Proteomes" id="UP000245207">
    <property type="component" value="Unassembled WGS sequence"/>
</dbReference>
<dbReference type="PANTHER" id="PTHR31984">
    <property type="entry name" value="TRANSPORTER, PUTATIVE (DUF179)-RELATED"/>
    <property type="match status" value="1"/>
</dbReference>
<organism evidence="1 2">
    <name type="scientific">Artemisia annua</name>
    <name type="common">Sweet wormwood</name>
    <dbReference type="NCBI Taxonomy" id="35608"/>
    <lineage>
        <taxon>Eukaryota</taxon>
        <taxon>Viridiplantae</taxon>
        <taxon>Streptophyta</taxon>
        <taxon>Embryophyta</taxon>
        <taxon>Tracheophyta</taxon>
        <taxon>Spermatophyta</taxon>
        <taxon>Magnoliopsida</taxon>
        <taxon>eudicotyledons</taxon>
        <taxon>Gunneridae</taxon>
        <taxon>Pentapetalae</taxon>
        <taxon>asterids</taxon>
        <taxon>campanulids</taxon>
        <taxon>Asterales</taxon>
        <taxon>Asteraceae</taxon>
        <taxon>Asteroideae</taxon>
        <taxon>Anthemideae</taxon>
        <taxon>Artemisiinae</taxon>
        <taxon>Artemisia</taxon>
    </lineage>
</organism>
<name>A0A2U1M6G9_ARTAN</name>
<protein>
    <recommendedName>
        <fullName evidence="3">Thioredoxin domain-containing protein</fullName>
    </recommendedName>
</protein>
<dbReference type="InterPro" id="IPR036249">
    <property type="entry name" value="Thioredoxin-like_sf"/>
</dbReference>
<evidence type="ECO:0008006" key="3">
    <source>
        <dbReference type="Google" id="ProtNLM"/>
    </source>
</evidence>
<dbReference type="SUPFAM" id="SSF52833">
    <property type="entry name" value="Thioredoxin-like"/>
    <property type="match status" value="1"/>
</dbReference>
<evidence type="ECO:0000313" key="1">
    <source>
        <dbReference type="EMBL" id="PWA56855.1"/>
    </source>
</evidence>
<reference evidence="1 2" key="1">
    <citation type="journal article" date="2018" name="Mol. Plant">
        <title>The genome of Artemisia annua provides insight into the evolution of Asteraceae family and artemisinin biosynthesis.</title>
        <authorList>
            <person name="Shen Q."/>
            <person name="Zhang L."/>
            <person name="Liao Z."/>
            <person name="Wang S."/>
            <person name="Yan T."/>
            <person name="Shi P."/>
            <person name="Liu M."/>
            <person name="Fu X."/>
            <person name="Pan Q."/>
            <person name="Wang Y."/>
            <person name="Lv Z."/>
            <person name="Lu X."/>
            <person name="Zhang F."/>
            <person name="Jiang W."/>
            <person name="Ma Y."/>
            <person name="Chen M."/>
            <person name="Hao X."/>
            <person name="Li L."/>
            <person name="Tang Y."/>
            <person name="Lv G."/>
            <person name="Zhou Y."/>
            <person name="Sun X."/>
            <person name="Brodelius P.E."/>
            <person name="Rose J.K.C."/>
            <person name="Tang K."/>
        </authorList>
    </citation>
    <scope>NUCLEOTIDE SEQUENCE [LARGE SCALE GENOMIC DNA]</scope>
    <source>
        <strain evidence="2">cv. Huhao1</strain>
        <tissue evidence="1">Leaf</tissue>
    </source>
</reference>
<dbReference type="PANTHER" id="PTHR31984:SF12">
    <property type="entry name" value="THIOREDOXIN DOMAIN-CONTAINING PROTEIN"/>
    <property type="match status" value="1"/>
</dbReference>
<dbReference type="OrthoDB" id="1910803at2759"/>
<dbReference type="STRING" id="35608.A0A2U1M6G9"/>
<keyword evidence="2" id="KW-1185">Reference proteome</keyword>
<accession>A0A2U1M6G9</accession>
<dbReference type="Gene3D" id="3.40.30.10">
    <property type="entry name" value="Glutaredoxin"/>
    <property type="match status" value="2"/>
</dbReference>